<sequence length="114" mass="12131">MAIGGSDLSRRALIEAIVRSEEEWQAVASFCEAVMLVKEEADPDFLSPLARSFGRRLMGSSISTHPVTVRTEPKSSTTCTIQQGRSLLGPRGDAKAAHRGPGTKAGRNGGSFSQ</sequence>
<reference evidence="1" key="1">
    <citation type="submission" date="2023-03" db="EMBL/GenBank/DDBJ databases">
        <title>Chromosome-level genomes of two armyworms, Mythimna separata and Mythimna loreyi, provide insights into the biosynthesis and reception of sex pheromones.</title>
        <authorList>
            <person name="Zhao H."/>
        </authorList>
    </citation>
    <scope>NUCLEOTIDE SEQUENCE</scope>
    <source>
        <strain evidence="1">BeijingLab</strain>
    </source>
</reference>
<dbReference type="Proteomes" id="UP001231649">
    <property type="component" value="Chromosome 19"/>
</dbReference>
<proteinExistence type="predicted"/>
<gene>
    <name evidence="1" type="ORF">PYW08_006526</name>
</gene>
<protein>
    <submittedName>
        <fullName evidence="1">Uncharacterized protein</fullName>
    </submittedName>
</protein>
<keyword evidence="2" id="KW-1185">Reference proteome</keyword>
<evidence type="ECO:0000313" key="2">
    <source>
        <dbReference type="Proteomes" id="UP001231649"/>
    </source>
</evidence>
<accession>A0ACC2QN79</accession>
<name>A0ACC2QN79_9NEOP</name>
<evidence type="ECO:0000313" key="1">
    <source>
        <dbReference type="EMBL" id="KAJ8721061.1"/>
    </source>
</evidence>
<comment type="caution">
    <text evidence="1">The sequence shown here is derived from an EMBL/GenBank/DDBJ whole genome shotgun (WGS) entry which is preliminary data.</text>
</comment>
<dbReference type="EMBL" id="CM056795">
    <property type="protein sequence ID" value="KAJ8721061.1"/>
    <property type="molecule type" value="Genomic_DNA"/>
</dbReference>
<organism evidence="1 2">
    <name type="scientific">Mythimna loreyi</name>
    <dbReference type="NCBI Taxonomy" id="667449"/>
    <lineage>
        <taxon>Eukaryota</taxon>
        <taxon>Metazoa</taxon>
        <taxon>Ecdysozoa</taxon>
        <taxon>Arthropoda</taxon>
        <taxon>Hexapoda</taxon>
        <taxon>Insecta</taxon>
        <taxon>Pterygota</taxon>
        <taxon>Neoptera</taxon>
        <taxon>Endopterygota</taxon>
        <taxon>Lepidoptera</taxon>
        <taxon>Glossata</taxon>
        <taxon>Ditrysia</taxon>
        <taxon>Noctuoidea</taxon>
        <taxon>Noctuidae</taxon>
        <taxon>Noctuinae</taxon>
        <taxon>Hadenini</taxon>
        <taxon>Mythimna</taxon>
    </lineage>
</organism>